<accession>A0A1V2H8X6</accession>
<dbReference type="AlphaFoldDB" id="A0A1V2H8X6"/>
<dbReference type="Proteomes" id="UP000188879">
    <property type="component" value="Unassembled WGS sequence"/>
</dbReference>
<dbReference type="Gene3D" id="3.40.190.150">
    <property type="entry name" value="Bordetella uptake gene, domain 1"/>
    <property type="match status" value="1"/>
</dbReference>
<dbReference type="EMBL" id="MLCO01000021">
    <property type="protein sequence ID" value="ONG58136.1"/>
    <property type="molecule type" value="Genomic_DNA"/>
</dbReference>
<dbReference type="RefSeq" id="WP_076955963.1">
    <property type="nucleotide sequence ID" value="NZ_MLCO01000021.1"/>
</dbReference>
<comment type="caution">
    <text evidence="3">The sequence shown here is derived from an EMBL/GenBank/DDBJ whole genome shotgun (WGS) entry which is preliminary data.</text>
</comment>
<name>A0A1V2H8X6_9PROT</name>
<reference evidence="3 4" key="1">
    <citation type="submission" date="2016-10" db="EMBL/GenBank/DDBJ databases">
        <title>Draft Genome sequence of Roseomonas sp. strain M3.</title>
        <authorList>
            <person name="Subhash Y."/>
            <person name="Lee S."/>
        </authorList>
    </citation>
    <scope>NUCLEOTIDE SEQUENCE [LARGE SCALE GENOMIC DNA]</scope>
    <source>
        <strain evidence="3 4">M3</strain>
    </source>
</reference>
<dbReference type="InterPro" id="IPR042100">
    <property type="entry name" value="Bug_dom1"/>
</dbReference>
<dbReference type="Pfam" id="PF03401">
    <property type="entry name" value="TctC"/>
    <property type="match status" value="1"/>
</dbReference>
<dbReference type="PANTHER" id="PTHR42928:SF3">
    <property type="entry name" value="UPF0065 PROTEIN YFLP"/>
    <property type="match status" value="1"/>
</dbReference>
<keyword evidence="2" id="KW-0732">Signal</keyword>
<evidence type="ECO:0000256" key="2">
    <source>
        <dbReference type="SAM" id="SignalP"/>
    </source>
</evidence>
<protein>
    <submittedName>
        <fullName evidence="3">C4-dicarboxylate ABC transporter substrate-binding protein</fullName>
    </submittedName>
</protein>
<dbReference type="PANTHER" id="PTHR42928">
    <property type="entry name" value="TRICARBOXYLATE-BINDING PROTEIN"/>
    <property type="match status" value="1"/>
</dbReference>
<feature type="signal peptide" evidence="2">
    <location>
        <begin position="1"/>
        <end position="21"/>
    </location>
</feature>
<proteinExistence type="inferred from homology"/>
<comment type="similarity">
    <text evidence="1">Belongs to the UPF0065 (bug) family.</text>
</comment>
<dbReference type="Gene3D" id="3.40.190.10">
    <property type="entry name" value="Periplasmic binding protein-like II"/>
    <property type="match status" value="1"/>
</dbReference>
<evidence type="ECO:0000313" key="4">
    <source>
        <dbReference type="Proteomes" id="UP000188879"/>
    </source>
</evidence>
<organism evidence="3 4">
    <name type="scientific">Teichococcus deserti</name>
    <dbReference type="NCBI Taxonomy" id="1817963"/>
    <lineage>
        <taxon>Bacteria</taxon>
        <taxon>Pseudomonadati</taxon>
        <taxon>Pseudomonadota</taxon>
        <taxon>Alphaproteobacteria</taxon>
        <taxon>Acetobacterales</taxon>
        <taxon>Roseomonadaceae</taxon>
        <taxon>Roseomonas</taxon>
    </lineage>
</organism>
<feature type="chain" id="PRO_5012143613" evidence="2">
    <location>
        <begin position="22"/>
        <end position="317"/>
    </location>
</feature>
<evidence type="ECO:0000313" key="3">
    <source>
        <dbReference type="EMBL" id="ONG58136.1"/>
    </source>
</evidence>
<keyword evidence="4" id="KW-1185">Reference proteome</keyword>
<gene>
    <name evidence="3" type="ORF">BKE38_03340</name>
</gene>
<evidence type="ECO:0000256" key="1">
    <source>
        <dbReference type="ARBA" id="ARBA00006987"/>
    </source>
</evidence>
<dbReference type="OrthoDB" id="9780943at2"/>
<sequence>MHRRSLLAAAAALPFLSAARAAEPLPSLNFLVPAAPGGGWDGLGRAIEQVGVAAGLVARCQFENLPGGSGTVGLARFVTTRRGKPDSLFVAGASLVGAAIASRSPVSLKDVVPVARLTEEAAVIVVPASSEFRDIRHFAEALKSEPRGIPIAGAGGGTVDHVVLCRLMTVLGRKPLEAQFVSFPGGGATQSAVIGAQVKAAVAGWGEFSEQVAAGRVRALATSGERRLHPDVPTLKESGYDVTTTNWRGLFAAPQVSGTPLRALTDFATSLQATPAWKELLQKRGWDDAFLTGDDFQTFVARDQAETEAVLRELGLA</sequence>
<dbReference type="InterPro" id="IPR005064">
    <property type="entry name" value="BUG"/>
</dbReference>
<dbReference type="CDD" id="cd07012">
    <property type="entry name" value="PBP2_Bug_TTT"/>
    <property type="match status" value="1"/>
</dbReference>
<dbReference type="PIRSF" id="PIRSF017082">
    <property type="entry name" value="YflP"/>
    <property type="match status" value="1"/>
</dbReference>